<sequence>MEEVIEKILLKMKDLAELENEAKTKVQILILIRKALNYMHREDFPEQLVEPFAEHLALKEMERLDPNIKSITEGDTKYELNVSRDTTEELLLGLKSQLNRFRKVGTL</sequence>
<name>A0AAW6WF87_9FUSO</name>
<dbReference type="RefSeq" id="WP_285049345.1">
    <property type="nucleotide sequence ID" value="NZ_JAMGTK010000027.1"/>
</dbReference>
<evidence type="ECO:0000313" key="1">
    <source>
        <dbReference type="EMBL" id="MDK4512860.1"/>
    </source>
</evidence>
<evidence type="ECO:0000313" key="2">
    <source>
        <dbReference type="Proteomes" id="UP001173223"/>
    </source>
</evidence>
<proteinExistence type="predicted"/>
<organism evidence="1 2">
    <name type="scientific">Fusobacterium necrophorum</name>
    <dbReference type="NCBI Taxonomy" id="859"/>
    <lineage>
        <taxon>Bacteria</taxon>
        <taxon>Fusobacteriati</taxon>
        <taxon>Fusobacteriota</taxon>
        <taxon>Fusobacteriia</taxon>
        <taxon>Fusobacteriales</taxon>
        <taxon>Fusobacteriaceae</taxon>
        <taxon>Fusobacterium</taxon>
    </lineage>
</organism>
<comment type="caution">
    <text evidence="1">The sequence shown here is derived from an EMBL/GenBank/DDBJ whole genome shotgun (WGS) entry which is preliminary data.</text>
</comment>
<protein>
    <submittedName>
        <fullName evidence="1">Uncharacterized protein</fullName>
    </submittedName>
</protein>
<reference evidence="1" key="2">
    <citation type="submission" date="2022-04" db="EMBL/GenBank/DDBJ databases">
        <authorList>
            <person name="Livingstone P.G."/>
        </authorList>
    </citation>
    <scope>NUCLEOTIDE SEQUENCE</scope>
    <source>
        <strain evidence="1">BRON_8</strain>
    </source>
</reference>
<dbReference type="Proteomes" id="UP001173223">
    <property type="component" value="Unassembled WGS sequence"/>
</dbReference>
<accession>A0AAW6WF87</accession>
<dbReference type="AlphaFoldDB" id="A0AAW6WF87"/>
<dbReference type="EMBL" id="JAMGTK010000027">
    <property type="protein sequence ID" value="MDK4512860.1"/>
    <property type="molecule type" value="Genomic_DNA"/>
</dbReference>
<keyword evidence="2" id="KW-1185">Reference proteome</keyword>
<gene>
    <name evidence="1" type="ORF">MWG07_11435</name>
</gene>
<reference evidence="1" key="1">
    <citation type="journal article" date="2022" name="Gene">
        <title>A genome-led study on the pathogenesis of Fusobacterium necrophorum infections.</title>
        <authorList>
            <person name="Thapa G."/>
            <person name="Jayal A."/>
            <person name="Sikazwe E."/>
            <person name="Perry T."/>
            <person name="Mohammed Al Balushi A."/>
            <person name="Livingstone P."/>
        </authorList>
    </citation>
    <scope>NUCLEOTIDE SEQUENCE</scope>
    <source>
        <strain evidence="1">BRON_8</strain>
    </source>
</reference>